<keyword evidence="2" id="KW-1185">Reference proteome</keyword>
<dbReference type="Proteomes" id="UP000240042">
    <property type="component" value="Unassembled WGS sequence"/>
</dbReference>
<protein>
    <submittedName>
        <fullName evidence="1">Uncharacterized protein</fullName>
    </submittedName>
</protein>
<sequence length="107" mass="12884">MSLPFLIRYTKKGIKQIAVRYSEYEPVEAVMKFKHLVDWVWVDGFNDFSLTFQDYTILKPYFKLCLVSPELQGKSIYDIPTYYQKMEHMIFDAICTKYPEEWKKYVG</sequence>
<dbReference type="STRING" id="34097.SAMN02745150_01315"/>
<accession>A0A1I1EZ60</accession>
<dbReference type="AlphaFoldDB" id="A0A1I1EZ60"/>
<gene>
    <name evidence="1" type="ORF">SAMN02745150_01315</name>
</gene>
<organism evidence="1 2">
    <name type="scientific">Brevinema andersonii</name>
    <dbReference type="NCBI Taxonomy" id="34097"/>
    <lineage>
        <taxon>Bacteria</taxon>
        <taxon>Pseudomonadati</taxon>
        <taxon>Spirochaetota</taxon>
        <taxon>Spirochaetia</taxon>
        <taxon>Brevinematales</taxon>
        <taxon>Brevinemataceae</taxon>
        <taxon>Brevinema</taxon>
    </lineage>
</organism>
<reference evidence="2" key="1">
    <citation type="submission" date="2016-10" db="EMBL/GenBank/DDBJ databases">
        <authorList>
            <person name="Varghese N."/>
            <person name="Submissions S."/>
        </authorList>
    </citation>
    <scope>NUCLEOTIDE SEQUENCE [LARGE SCALE GENOMIC DNA]</scope>
    <source>
        <strain evidence="2">ATCC 43811</strain>
    </source>
</reference>
<dbReference type="EMBL" id="FOKY01000021">
    <property type="protein sequence ID" value="SFB91942.1"/>
    <property type="molecule type" value="Genomic_DNA"/>
</dbReference>
<evidence type="ECO:0000313" key="1">
    <source>
        <dbReference type="EMBL" id="SFB91942.1"/>
    </source>
</evidence>
<evidence type="ECO:0000313" key="2">
    <source>
        <dbReference type="Proteomes" id="UP000240042"/>
    </source>
</evidence>
<proteinExistence type="predicted"/>
<name>A0A1I1EZ60_BREAD</name>